<dbReference type="Gene3D" id="3.40.605.10">
    <property type="entry name" value="Aldehyde Dehydrogenase, Chain A, domain 1"/>
    <property type="match status" value="1"/>
</dbReference>
<dbReference type="Pfam" id="PF00171">
    <property type="entry name" value="Aldedh"/>
    <property type="match status" value="1"/>
</dbReference>
<evidence type="ECO:0000313" key="6">
    <source>
        <dbReference type="EMBL" id="MBH0776193.1"/>
    </source>
</evidence>
<evidence type="ECO:0000313" key="7">
    <source>
        <dbReference type="Proteomes" id="UP000655751"/>
    </source>
</evidence>
<dbReference type="InterPro" id="IPR029510">
    <property type="entry name" value="Ald_DH_CS_GLU"/>
</dbReference>
<dbReference type="EMBL" id="JADMLG010000002">
    <property type="protein sequence ID" value="MBH0776193.1"/>
    <property type="molecule type" value="Genomic_DNA"/>
</dbReference>
<proteinExistence type="inferred from homology"/>
<comment type="similarity">
    <text evidence="1 4">Belongs to the aldehyde dehydrogenase family.</text>
</comment>
<dbReference type="InterPro" id="IPR016161">
    <property type="entry name" value="Ald_DH/histidinol_DH"/>
</dbReference>
<protein>
    <submittedName>
        <fullName evidence="6">NAD-dependent succinate-semialdehyde dehydrogenase</fullName>
    </submittedName>
</protein>
<dbReference type="Proteomes" id="UP000655751">
    <property type="component" value="Unassembled WGS sequence"/>
</dbReference>
<dbReference type="InterPro" id="IPR016162">
    <property type="entry name" value="Ald_DH_N"/>
</dbReference>
<comment type="caution">
    <text evidence="6">The sequence shown here is derived from an EMBL/GenBank/DDBJ whole genome shotgun (WGS) entry which is preliminary data.</text>
</comment>
<dbReference type="CDD" id="cd07103">
    <property type="entry name" value="ALDH_F5_SSADH_GabD"/>
    <property type="match status" value="1"/>
</dbReference>
<dbReference type="PANTHER" id="PTHR43353">
    <property type="entry name" value="SUCCINATE-SEMIALDEHYDE DEHYDROGENASE, MITOCHONDRIAL"/>
    <property type="match status" value="1"/>
</dbReference>
<evidence type="ECO:0000256" key="3">
    <source>
        <dbReference type="PROSITE-ProRule" id="PRU10007"/>
    </source>
</evidence>
<dbReference type="AlphaFoldDB" id="A0A931IAA8"/>
<gene>
    <name evidence="6" type="ORF">IT779_07845</name>
</gene>
<name>A0A931IAA8_9NOCA</name>
<dbReference type="RefSeq" id="WP_196148453.1">
    <property type="nucleotide sequence ID" value="NZ_JADMLG010000002.1"/>
</dbReference>
<reference evidence="6" key="1">
    <citation type="submission" date="2020-11" db="EMBL/GenBank/DDBJ databases">
        <title>Nocardia NEAU-351.nov., a novel actinomycete isolated from the cow dung.</title>
        <authorList>
            <person name="Zhang X."/>
        </authorList>
    </citation>
    <scope>NUCLEOTIDE SEQUENCE</scope>
    <source>
        <strain evidence="6">NEAU-351</strain>
    </source>
</reference>
<dbReference type="FunFam" id="3.40.605.10:FF:000026">
    <property type="entry name" value="Aldehyde dehydrogenase, putative"/>
    <property type="match status" value="1"/>
</dbReference>
<organism evidence="6 7">
    <name type="scientific">Nocardia bovistercoris</name>
    <dbReference type="NCBI Taxonomy" id="2785916"/>
    <lineage>
        <taxon>Bacteria</taxon>
        <taxon>Bacillati</taxon>
        <taxon>Actinomycetota</taxon>
        <taxon>Actinomycetes</taxon>
        <taxon>Mycobacteriales</taxon>
        <taxon>Nocardiaceae</taxon>
        <taxon>Nocardia</taxon>
    </lineage>
</organism>
<dbReference type="InterPro" id="IPR050740">
    <property type="entry name" value="Aldehyde_DH_Superfamily"/>
</dbReference>
<dbReference type="FunFam" id="3.40.309.10:FF:000004">
    <property type="entry name" value="Succinate-semialdehyde dehydrogenase I"/>
    <property type="match status" value="1"/>
</dbReference>
<dbReference type="SUPFAM" id="SSF53720">
    <property type="entry name" value="ALDH-like"/>
    <property type="match status" value="1"/>
</dbReference>
<feature type="active site" evidence="3">
    <location>
        <position position="257"/>
    </location>
</feature>
<dbReference type="PANTHER" id="PTHR43353:SF5">
    <property type="entry name" value="SUCCINATE-SEMIALDEHYDE DEHYDROGENASE, MITOCHONDRIAL"/>
    <property type="match status" value="1"/>
</dbReference>
<evidence type="ECO:0000256" key="4">
    <source>
        <dbReference type="RuleBase" id="RU003345"/>
    </source>
</evidence>
<keyword evidence="7" id="KW-1185">Reference proteome</keyword>
<sequence>MASESEILQSVPTALWIGGPVEATGGATFPVHDPATGEVLTRVADASPEDAMRALDAAVAAQESWAATPARERGEILRAVFESITARAEEFALLMTLEMGKALPESRNEVRYGAEFFRWFSEEAVRVHGRYLHAPSGTGRIVVHKQPVGPCLAITPWNFPLAMGTRKIGPALAAGCTMIVKPASETPLTMLLLAELCSRAGLPDGVLSVITTSRSGAVTGPLIDDPRLRKLTFTGSTEVGKRLVASSANRLLRTSMELGGNAPFVVFDDADVDAAVQGAMLAKLRNGGEACTAANRFHVQRGVLEEFTAKLVTAMSDSVTLGPGTDPSTTLGPLINEDQLNTVSELVEDAVSAGATVRLGGKAPGGPGWFYPATILSDVPPNARIRTEEVFGPVAPVIGFDTEEEGLAAANDTRYGLVSYVYTRDLDRALRVAEGLESGMVGVNRGVISDPAAPFGGVKESGFGREGGSEGIEEYLSTKYIALT</sequence>
<dbReference type="Gene3D" id="3.40.309.10">
    <property type="entry name" value="Aldehyde Dehydrogenase, Chain A, domain 2"/>
    <property type="match status" value="1"/>
</dbReference>
<feature type="domain" description="Aldehyde dehydrogenase" evidence="5">
    <location>
        <begin position="24"/>
        <end position="481"/>
    </location>
</feature>
<dbReference type="InterPro" id="IPR015590">
    <property type="entry name" value="Aldehyde_DH_dom"/>
</dbReference>
<dbReference type="GO" id="GO:0009450">
    <property type="term" value="P:gamma-aminobutyric acid catabolic process"/>
    <property type="evidence" value="ECO:0007669"/>
    <property type="project" value="TreeGrafter"/>
</dbReference>
<dbReference type="GO" id="GO:0004777">
    <property type="term" value="F:succinate-semialdehyde dehydrogenase (NAD+) activity"/>
    <property type="evidence" value="ECO:0007669"/>
    <property type="project" value="TreeGrafter"/>
</dbReference>
<evidence type="ECO:0000256" key="1">
    <source>
        <dbReference type="ARBA" id="ARBA00009986"/>
    </source>
</evidence>
<dbReference type="InterPro" id="IPR016163">
    <property type="entry name" value="Ald_DH_C"/>
</dbReference>
<keyword evidence="2 4" id="KW-0560">Oxidoreductase</keyword>
<evidence type="ECO:0000259" key="5">
    <source>
        <dbReference type="Pfam" id="PF00171"/>
    </source>
</evidence>
<dbReference type="PROSITE" id="PS00687">
    <property type="entry name" value="ALDEHYDE_DEHYDR_GLU"/>
    <property type="match status" value="1"/>
</dbReference>
<accession>A0A931IAA8</accession>
<evidence type="ECO:0000256" key="2">
    <source>
        <dbReference type="ARBA" id="ARBA00023002"/>
    </source>
</evidence>
<dbReference type="PROSITE" id="PS00070">
    <property type="entry name" value="ALDEHYDE_DEHYDR_CYS"/>
    <property type="match status" value="1"/>
</dbReference>
<dbReference type="InterPro" id="IPR016160">
    <property type="entry name" value="Ald_DH_CS_CYS"/>
</dbReference>
<dbReference type="FunFam" id="3.40.605.10:FF:000007">
    <property type="entry name" value="NAD/NADP-dependent betaine aldehyde dehydrogenase"/>
    <property type="match status" value="1"/>
</dbReference>